<gene>
    <name evidence="7" type="ORF">R0135_11840</name>
</gene>
<dbReference type="InterPro" id="IPR004960">
    <property type="entry name" value="LipA_acyltrans"/>
</dbReference>
<evidence type="ECO:0000256" key="6">
    <source>
        <dbReference type="ARBA" id="ARBA00023315"/>
    </source>
</evidence>
<evidence type="ECO:0000313" key="8">
    <source>
        <dbReference type="Proteomes" id="UP001626537"/>
    </source>
</evidence>
<dbReference type="Proteomes" id="UP001626537">
    <property type="component" value="Chromosome"/>
</dbReference>
<evidence type="ECO:0000313" key="7">
    <source>
        <dbReference type="EMBL" id="WOJ92473.1"/>
    </source>
</evidence>
<evidence type="ECO:0000256" key="4">
    <source>
        <dbReference type="ARBA" id="ARBA00022679"/>
    </source>
</evidence>
<reference evidence="7 8" key="1">
    <citation type="submission" date="2023-10" db="EMBL/GenBank/DDBJ databases">
        <title>Two novel species belonging to the OM43/NOR5 clade.</title>
        <authorList>
            <person name="Park M."/>
        </authorList>
    </citation>
    <scope>NUCLEOTIDE SEQUENCE [LARGE SCALE GENOMIC DNA]</scope>
    <source>
        <strain evidence="7 8">IMCC43200</strain>
    </source>
</reference>
<proteinExistence type="predicted"/>
<dbReference type="RefSeq" id="WP_407347072.1">
    <property type="nucleotide sequence ID" value="NZ_CP136864.1"/>
</dbReference>
<keyword evidence="4" id="KW-0808">Transferase</keyword>
<keyword evidence="5" id="KW-0472">Membrane</keyword>
<dbReference type="EMBL" id="CP136864">
    <property type="protein sequence ID" value="WOJ92473.1"/>
    <property type="molecule type" value="Genomic_DNA"/>
</dbReference>
<evidence type="ECO:0000256" key="3">
    <source>
        <dbReference type="ARBA" id="ARBA00022519"/>
    </source>
</evidence>
<keyword evidence="2" id="KW-1003">Cell membrane</keyword>
<evidence type="ECO:0000256" key="1">
    <source>
        <dbReference type="ARBA" id="ARBA00004533"/>
    </source>
</evidence>
<protein>
    <submittedName>
        <fullName evidence="7">Lysophospholipid acyltransferase family protein</fullName>
    </submittedName>
</protein>
<sequence length="300" mass="33245">MKSRLITFLLWSSSLLPLGASRAIGRGLGKLAWMLGGSPRRVTERNIGLAFPELSDPQKEQLAKRSLQATGELAAEMGYIWNRPWDQVRAHILEIVGDDTVREALGSGRGVMMLGPHLGNWEIVGLHICEMGESVALYEPPHMKQLDDMVRAARQRSGSVLVPTDPRGLAKLVKCLKKGGIAGILPDQVPPVVESGENSNFMGVPTFTMTLASKLLAKSGAQAFFGFAERIPGGYRLHYIPADDGIYSDDLQVSLKALNDGVERCVRMAPEQYQWEYKRFRVRPRGPVDYYARDWQPGKD</sequence>
<keyword evidence="3" id="KW-0997">Cell inner membrane</keyword>
<evidence type="ECO:0000256" key="2">
    <source>
        <dbReference type="ARBA" id="ARBA00022475"/>
    </source>
</evidence>
<dbReference type="PANTHER" id="PTHR30606:SF10">
    <property type="entry name" value="PHOSPHATIDYLINOSITOL MANNOSIDE ACYLTRANSFERASE"/>
    <property type="match status" value="1"/>
</dbReference>
<comment type="subcellular location">
    <subcellularLocation>
        <location evidence="1">Cell inner membrane</location>
    </subcellularLocation>
</comment>
<evidence type="ECO:0000256" key="5">
    <source>
        <dbReference type="ARBA" id="ARBA00023136"/>
    </source>
</evidence>
<dbReference type="Pfam" id="PF03279">
    <property type="entry name" value="Lip_A_acyltrans"/>
    <property type="match status" value="1"/>
</dbReference>
<name>A0ABZ0HZ02_9GAMM</name>
<dbReference type="PANTHER" id="PTHR30606">
    <property type="entry name" value="LIPID A BIOSYNTHESIS LAUROYL ACYLTRANSFERASE"/>
    <property type="match status" value="1"/>
</dbReference>
<organism evidence="7 8">
    <name type="scientific">Congregibacter variabilis</name>
    <dbReference type="NCBI Taxonomy" id="3081200"/>
    <lineage>
        <taxon>Bacteria</taxon>
        <taxon>Pseudomonadati</taxon>
        <taxon>Pseudomonadota</taxon>
        <taxon>Gammaproteobacteria</taxon>
        <taxon>Cellvibrionales</taxon>
        <taxon>Halieaceae</taxon>
        <taxon>Congregibacter</taxon>
    </lineage>
</organism>
<dbReference type="CDD" id="cd07984">
    <property type="entry name" value="LPLAT_LABLAT-like"/>
    <property type="match status" value="1"/>
</dbReference>
<keyword evidence="6 7" id="KW-0012">Acyltransferase</keyword>
<accession>A0ABZ0HZ02</accession>
<dbReference type="GO" id="GO:0016746">
    <property type="term" value="F:acyltransferase activity"/>
    <property type="evidence" value="ECO:0007669"/>
    <property type="project" value="UniProtKB-KW"/>
</dbReference>
<dbReference type="PIRSF" id="PIRSF026649">
    <property type="entry name" value="MsbB"/>
    <property type="match status" value="1"/>
</dbReference>
<keyword evidence="8" id="KW-1185">Reference proteome</keyword>